<dbReference type="InterPro" id="IPR050682">
    <property type="entry name" value="ModA/WtpA"/>
</dbReference>
<gene>
    <name evidence="8" type="ORF">EV690_1752</name>
</gene>
<comment type="subunit">
    <text evidence="5">The complex is composed of two ATP-binding proteins (ModC), two transmembrane proteins (ModB) and a solute-binding protein (ModA).</text>
</comment>
<dbReference type="GO" id="GO:0046872">
    <property type="term" value="F:metal ion binding"/>
    <property type="evidence" value="ECO:0007669"/>
    <property type="project" value="UniProtKB-KW"/>
</dbReference>
<dbReference type="RefSeq" id="WP_131912561.1">
    <property type="nucleotide sequence ID" value="NZ_OU594967.1"/>
</dbReference>
<comment type="similarity">
    <text evidence="1">Belongs to the bacterial solute-binding protein ModA family.</text>
</comment>
<dbReference type="NCBIfam" id="TIGR01256">
    <property type="entry name" value="modA"/>
    <property type="match status" value="1"/>
</dbReference>
<dbReference type="GO" id="GO:0015689">
    <property type="term" value="P:molybdate ion transport"/>
    <property type="evidence" value="ECO:0007669"/>
    <property type="project" value="InterPro"/>
</dbReference>
<evidence type="ECO:0000256" key="6">
    <source>
        <dbReference type="PIRSR" id="PIRSR004846-1"/>
    </source>
</evidence>
<dbReference type="Pfam" id="PF13531">
    <property type="entry name" value="SBP_bac_11"/>
    <property type="match status" value="1"/>
</dbReference>
<evidence type="ECO:0000256" key="4">
    <source>
        <dbReference type="ARBA" id="ARBA00022729"/>
    </source>
</evidence>
<keyword evidence="4 7" id="KW-0732">Signal</keyword>
<evidence type="ECO:0000256" key="1">
    <source>
        <dbReference type="ARBA" id="ARBA00009175"/>
    </source>
</evidence>
<name>A0A4R1K2I3_9GAMM</name>
<dbReference type="EMBL" id="SMGD01000012">
    <property type="protein sequence ID" value="TCK58047.1"/>
    <property type="molecule type" value="Genomic_DNA"/>
</dbReference>
<dbReference type="GO" id="GO:0030973">
    <property type="term" value="F:molybdate ion binding"/>
    <property type="evidence" value="ECO:0007669"/>
    <property type="project" value="InterPro"/>
</dbReference>
<dbReference type="PANTHER" id="PTHR30632:SF14">
    <property type="entry name" value="TUNGSTATE_MOLYBDATE_CHROMATE-BINDING PROTEIN MODA"/>
    <property type="match status" value="1"/>
</dbReference>
<proteinExistence type="inferred from homology"/>
<keyword evidence="3 6" id="KW-0479">Metal-binding</keyword>
<accession>A0A4R1K2I3</accession>
<dbReference type="InterPro" id="IPR044084">
    <property type="entry name" value="AvModA-like_subst-bd"/>
</dbReference>
<evidence type="ECO:0000313" key="9">
    <source>
        <dbReference type="Proteomes" id="UP000295565"/>
    </source>
</evidence>
<feature type="binding site" evidence="6">
    <location>
        <position position="58"/>
    </location>
    <ligand>
        <name>molybdate</name>
        <dbReference type="ChEBI" id="CHEBI:36264"/>
    </ligand>
</feature>
<protein>
    <submittedName>
        <fullName evidence="8">Molybdate transport system substrate-binding protein</fullName>
    </submittedName>
</protein>
<dbReference type="FunFam" id="3.40.190.10:FF:000035">
    <property type="entry name" value="Molybdate ABC transporter substrate-binding protein"/>
    <property type="match status" value="1"/>
</dbReference>
<evidence type="ECO:0000313" key="8">
    <source>
        <dbReference type="EMBL" id="TCK58047.1"/>
    </source>
</evidence>
<keyword evidence="2 6" id="KW-0500">Molybdenum</keyword>
<feature type="chain" id="PRO_5020597165" evidence="7">
    <location>
        <begin position="22"/>
        <end position="252"/>
    </location>
</feature>
<dbReference type="CDD" id="cd13539">
    <property type="entry name" value="PBP2_AvModA"/>
    <property type="match status" value="1"/>
</dbReference>
<dbReference type="Gene3D" id="3.40.190.10">
    <property type="entry name" value="Periplasmic binding protein-like II"/>
    <property type="match status" value="2"/>
</dbReference>
<dbReference type="GO" id="GO:1901359">
    <property type="term" value="F:tungstate binding"/>
    <property type="evidence" value="ECO:0007669"/>
    <property type="project" value="UniProtKB-ARBA"/>
</dbReference>
<feature type="binding site" evidence="6">
    <location>
        <position position="166"/>
    </location>
    <ligand>
        <name>molybdate</name>
        <dbReference type="ChEBI" id="CHEBI:36264"/>
    </ligand>
</feature>
<evidence type="ECO:0000256" key="2">
    <source>
        <dbReference type="ARBA" id="ARBA00022505"/>
    </source>
</evidence>
<dbReference type="Proteomes" id="UP000295565">
    <property type="component" value="Unassembled WGS sequence"/>
</dbReference>
<evidence type="ECO:0000256" key="3">
    <source>
        <dbReference type="ARBA" id="ARBA00022723"/>
    </source>
</evidence>
<keyword evidence="9" id="KW-1185">Reference proteome</keyword>
<comment type="caution">
    <text evidence="8">The sequence shown here is derived from an EMBL/GenBank/DDBJ whole genome shotgun (WGS) entry which is preliminary data.</text>
</comment>
<evidence type="ECO:0000256" key="5">
    <source>
        <dbReference type="ARBA" id="ARBA00062515"/>
    </source>
</evidence>
<reference evidence="8 9" key="1">
    <citation type="submission" date="2019-03" db="EMBL/GenBank/DDBJ databases">
        <title>Genomic Encyclopedia of Type Strains, Phase IV (KMG-IV): sequencing the most valuable type-strain genomes for metagenomic binning, comparative biology and taxonomic classification.</title>
        <authorList>
            <person name="Goeker M."/>
        </authorList>
    </citation>
    <scope>NUCLEOTIDE SEQUENCE [LARGE SCALE GENOMIC DNA]</scope>
    <source>
        <strain evidence="8 9">DSM 18577</strain>
    </source>
</reference>
<feature type="signal peptide" evidence="7">
    <location>
        <begin position="1"/>
        <end position="21"/>
    </location>
</feature>
<dbReference type="InterPro" id="IPR005950">
    <property type="entry name" value="ModA"/>
</dbReference>
<evidence type="ECO:0000256" key="7">
    <source>
        <dbReference type="SAM" id="SignalP"/>
    </source>
</evidence>
<dbReference type="SUPFAM" id="SSF53850">
    <property type="entry name" value="Periplasmic binding protein-like II"/>
    <property type="match status" value="1"/>
</dbReference>
<dbReference type="PIRSF" id="PIRSF004846">
    <property type="entry name" value="ModA"/>
    <property type="match status" value="1"/>
</dbReference>
<dbReference type="OrthoDB" id="9785015at2"/>
<dbReference type="PANTHER" id="PTHR30632">
    <property type="entry name" value="MOLYBDATE-BINDING PERIPLASMIC PROTEIN"/>
    <property type="match status" value="1"/>
</dbReference>
<sequence>MKKTLVVAALALLASMTVAHAEEVKVAVAANFYKPLQVLVKNYQQSSSDQVMLSVGSTGKLYAQIVNGAPFDIFLAADQKRPRKLVKAHVAVAGSEFTYAKGRLIFWSKQPKLIDGSERYLKEGKFNKLALANPKAAPYGAAAVATLKKLGLYNRLKDKFVFGQNIGQTYSYVSYGNVQQGFVALSQVYRNGKISTGSGWIVPNHYYPAIRQDAVLLSKSADNQAAKKFLAYLQSPKAKQIIHSFGYDVSDK</sequence>
<dbReference type="AlphaFoldDB" id="A0A4R1K2I3"/>
<organism evidence="8 9">
    <name type="scientific">Celerinatantimonas diazotrophica</name>
    <dbReference type="NCBI Taxonomy" id="412034"/>
    <lineage>
        <taxon>Bacteria</taxon>
        <taxon>Pseudomonadati</taxon>
        <taxon>Pseudomonadota</taxon>
        <taxon>Gammaproteobacteria</taxon>
        <taxon>Celerinatantimonadaceae</taxon>
        <taxon>Celerinatantimonas</taxon>
    </lineage>
</organism>